<evidence type="ECO:0000313" key="2">
    <source>
        <dbReference type="EMBL" id="CAB5036711.1"/>
    </source>
</evidence>
<dbReference type="AlphaFoldDB" id="A0A6J7S6X0"/>
<reference evidence="2" key="1">
    <citation type="submission" date="2020-05" db="EMBL/GenBank/DDBJ databases">
        <authorList>
            <person name="Chiriac C."/>
            <person name="Salcher M."/>
            <person name="Ghai R."/>
            <person name="Kavagutti S V."/>
        </authorList>
    </citation>
    <scope>NUCLEOTIDE SEQUENCE</scope>
</reference>
<name>A0A6J7S6X0_9ZZZZ</name>
<feature type="region of interest" description="Disordered" evidence="1">
    <location>
        <begin position="75"/>
        <end position="140"/>
    </location>
</feature>
<gene>
    <name evidence="2" type="ORF">UFOPK4150_01687</name>
</gene>
<sequence>MSGADPRAGQEAARLLAAAQDWLRTSAPHLAPVDDEGRPCPCPLCRAVAGIRDASPDAVARWVDSAVTAVTSMAATAGAHDSSRGAGSTPTSENSEHRDRDDDGPGDVATDAEGSGVGDDDAAGRAVRRIRLDPGSRGSA</sequence>
<feature type="compositionally biased region" description="Basic and acidic residues" evidence="1">
    <location>
        <begin position="94"/>
        <end position="103"/>
    </location>
</feature>
<evidence type="ECO:0000256" key="1">
    <source>
        <dbReference type="SAM" id="MobiDB-lite"/>
    </source>
</evidence>
<accession>A0A6J7S6X0</accession>
<dbReference type="EMBL" id="CAFBPU010000038">
    <property type="protein sequence ID" value="CAB5036711.1"/>
    <property type="molecule type" value="Genomic_DNA"/>
</dbReference>
<organism evidence="2">
    <name type="scientific">freshwater metagenome</name>
    <dbReference type="NCBI Taxonomy" id="449393"/>
    <lineage>
        <taxon>unclassified sequences</taxon>
        <taxon>metagenomes</taxon>
        <taxon>ecological metagenomes</taxon>
    </lineage>
</organism>
<proteinExistence type="predicted"/>
<protein>
    <submittedName>
        <fullName evidence="2">Unannotated protein</fullName>
    </submittedName>
</protein>